<comment type="caution">
    <text evidence="3">The sequence shown here is derived from an EMBL/GenBank/DDBJ whole genome shotgun (WGS) entry which is preliminary data.</text>
</comment>
<feature type="non-terminal residue" evidence="3">
    <location>
        <position position="107"/>
    </location>
</feature>
<name>A0A433T7R9_ELYCH</name>
<dbReference type="Proteomes" id="UP000271974">
    <property type="component" value="Unassembled WGS sequence"/>
</dbReference>
<sequence length="107" mass="11857">MQSTMQGAVHLPKKSNSMGTITTTTDEKQEPGMMDHDEIIALTQDVKKFSDSLARLKLLFTEGFDVEEDARVVIHEGLGEVLSVLNPVMQHYPELQSPDIFTAARGL</sequence>
<reference evidence="3 4" key="1">
    <citation type="submission" date="2019-01" db="EMBL/GenBank/DDBJ databases">
        <title>A draft genome assembly of the solar-powered sea slug Elysia chlorotica.</title>
        <authorList>
            <person name="Cai H."/>
            <person name="Li Q."/>
            <person name="Fang X."/>
            <person name="Li J."/>
            <person name="Curtis N.E."/>
            <person name="Altenburger A."/>
            <person name="Shibata T."/>
            <person name="Feng M."/>
            <person name="Maeda T."/>
            <person name="Schwartz J.A."/>
            <person name="Shigenobu S."/>
            <person name="Lundholm N."/>
            <person name="Nishiyama T."/>
            <person name="Yang H."/>
            <person name="Hasebe M."/>
            <person name="Li S."/>
            <person name="Pierce S.K."/>
            <person name="Wang J."/>
        </authorList>
    </citation>
    <scope>NUCLEOTIDE SEQUENCE [LARGE SCALE GENOMIC DNA]</scope>
    <source>
        <strain evidence="3">EC2010</strain>
        <tissue evidence="3">Whole organism of an adult</tissue>
    </source>
</reference>
<dbReference type="EMBL" id="RQTK01000563">
    <property type="protein sequence ID" value="RUS77642.1"/>
    <property type="molecule type" value="Genomic_DNA"/>
</dbReference>
<gene>
    <name evidence="3" type="ORF">EGW08_014585</name>
</gene>
<dbReference type="OrthoDB" id="79452at2759"/>
<dbReference type="AlphaFoldDB" id="A0A433T7R9"/>
<evidence type="ECO:0000256" key="1">
    <source>
        <dbReference type="SAM" id="MobiDB-lite"/>
    </source>
</evidence>
<accession>A0A433T7R9</accession>
<dbReference type="Pfam" id="PF24235">
    <property type="entry name" value="RHG29_45_N"/>
    <property type="match status" value="1"/>
</dbReference>
<evidence type="ECO:0000313" key="4">
    <source>
        <dbReference type="Proteomes" id="UP000271974"/>
    </source>
</evidence>
<dbReference type="STRING" id="188477.A0A433T7R9"/>
<evidence type="ECO:0000313" key="3">
    <source>
        <dbReference type="EMBL" id="RUS77642.1"/>
    </source>
</evidence>
<keyword evidence="4" id="KW-1185">Reference proteome</keyword>
<protein>
    <recommendedName>
        <fullName evidence="2">Rho GTPase-activating protein 29/45 N-terminal domain-containing protein</fullName>
    </recommendedName>
</protein>
<feature type="domain" description="Rho GTPase-activating protein 29/45 N-terminal" evidence="2">
    <location>
        <begin position="39"/>
        <end position="106"/>
    </location>
</feature>
<organism evidence="3 4">
    <name type="scientific">Elysia chlorotica</name>
    <name type="common">Eastern emerald elysia</name>
    <name type="synonym">Sea slug</name>
    <dbReference type="NCBI Taxonomy" id="188477"/>
    <lineage>
        <taxon>Eukaryota</taxon>
        <taxon>Metazoa</taxon>
        <taxon>Spiralia</taxon>
        <taxon>Lophotrochozoa</taxon>
        <taxon>Mollusca</taxon>
        <taxon>Gastropoda</taxon>
        <taxon>Heterobranchia</taxon>
        <taxon>Euthyneura</taxon>
        <taxon>Panpulmonata</taxon>
        <taxon>Sacoglossa</taxon>
        <taxon>Placobranchoidea</taxon>
        <taxon>Plakobranchidae</taxon>
        <taxon>Elysia</taxon>
    </lineage>
</organism>
<proteinExistence type="predicted"/>
<feature type="compositionally biased region" description="Polar residues" evidence="1">
    <location>
        <begin position="14"/>
        <end position="24"/>
    </location>
</feature>
<evidence type="ECO:0000259" key="2">
    <source>
        <dbReference type="Pfam" id="PF24235"/>
    </source>
</evidence>
<feature type="region of interest" description="Disordered" evidence="1">
    <location>
        <begin position="1"/>
        <end position="33"/>
    </location>
</feature>
<dbReference type="InterPro" id="IPR057028">
    <property type="entry name" value="RHG29_45_N"/>
</dbReference>